<gene>
    <name evidence="4" type="ORF">NG895_19520</name>
</gene>
<dbReference type="EMBL" id="JAMXLR010000065">
    <property type="protein sequence ID" value="MCO6046095.1"/>
    <property type="molecule type" value="Genomic_DNA"/>
</dbReference>
<dbReference type="PANTHER" id="PTHR43037">
    <property type="entry name" value="UNNAMED PRODUCT-RELATED"/>
    <property type="match status" value="1"/>
</dbReference>
<dbReference type="InterPro" id="IPR029058">
    <property type="entry name" value="AB_hydrolase_fold"/>
</dbReference>
<evidence type="ECO:0000256" key="1">
    <source>
        <dbReference type="ARBA" id="ARBA00022729"/>
    </source>
</evidence>
<dbReference type="GO" id="GO:0016787">
    <property type="term" value="F:hydrolase activity"/>
    <property type="evidence" value="ECO:0007669"/>
    <property type="project" value="UniProtKB-KW"/>
</dbReference>
<dbReference type="Proteomes" id="UP001155241">
    <property type="component" value="Unassembled WGS sequence"/>
</dbReference>
<name>A0A9X2FBY8_9BACT</name>
<sequence length="256" mass="28185">MPTRLLAFAVCFAACPLLLADDLQPMPGEQIATRLQVTIEGDTPREVEVPFLLYVPEDYQATGKPWPLVLFLHGAGERGDGSEEQLPNVAKHGPPKQVAAGRQFPFILVSPQCSYAERNVPRGWQADQLQALLDKLEKELNVDTNREYLTGLSMGGFGSWRLATAAPERFAAVAPICGSGNPQEVAALVDVPLWAFHGAKDPVVKLESTTNCIDALREAGGHPRLTVYPEAMHDSWTETYDNPMFYEWLLGERLGE</sequence>
<dbReference type="InterPro" id="IPR002925">
    <property type="entry name" value="Dienelactn_hydro"/>
</dbReference>
<dbReference type="Gene3D" id="3.40.50.1820">
    <property type="entry name" value="alpha/beta hydrolase"/>
    <property type="match status" value="1"/>
</dbReference>
<dbReference type="RefSeq" id="WP_252854206.1">
    <property type="nucleotide sequence ID" value="NZ_JAMXLR010000065.1"/>
</dbReference>
<proteinExistence type="predicted"/>
<feature type="signal peptide" evidence="2">
    <location>
        <begin position="1"/>
        <end position="20"/>
    </location>
</feature>
<evidence type="ECO:0000313" key="4">
    <source>
        <dbReference type="EMBL" id="MCO6046095.1"/>
    </source>
</evidence>
<evidence type="ECO:0000259" key="3">
    <source>
        <dbReference type="Pfam" id="PF01738"/>
    </source>
</evidence>
<comment type="caution">
    <text evidence="4">The sequence shown here is derived from an EMBL/GenBank/DDBJ whole genome shotgun (WGS) entry which is preliminary data.</text>
</comment>
<dbReference type="AlphaFoldDB" id="A0A9X2FBY8"/>
<accession>A0A9X2FBY8</accession>
<evidence type="ECO:0000313" key="5">
    <source>
        <dbReference type="Proteomes" id="UP001155241"/>
    </source>
</evidence>
<dbReference type="SUPFAM" id="SSF53474">
    <property type="entry name" value="alpha/beta-Hydrolases"/>
    <property type="match status" value="1"/>
</dbReference>
<reference evidence="4" key="1">
    <citation type="submission" date="2022-06" db="EMBL/GenBank/DDBJ databases">
        <title>Aeoliella straminimaris, a novel planctomycete from sediments.</title>
        <authorList>
            <person name="Vitorino I.R."/>
            <person name="Lage O.M."/>
        </authorList>
    </citation>
    <scope>NUCLEOTIDE SEQUENCE</scope>
    <source>
        <strain evidence="4">ICT_H6.2</strain>
    </source>
</reference>
<protein>
    <submittedName>
        <fullName evidence="4">Alpha/beta hydrolase-fold protein</fullName>
    </submittedName>
</protein>
<keyword evidence="4" id="KW-0378">Hydrolase</keyword>
<dbReference type="Pfam" id="PF01738">
    <property type="entry name" value="DLH"/>
    <property type="match status" value="1"/>
</dbReference>
<dbReference type="InterPro" id="IPR050955">
    <property type="entry name" value="Plant_Biomass_Hydrol_Est"/>
</dbReference>
<keyword evidence="5" id="KW-1185">Reference proteome</keyword>
<keyword evidence="1 2" id="KW-0732">Signal</keyword>
<feature type="domain" description="Dienelactone hydrolase" evidence="3">
    <location>
        <begin position="127"/>
        <end position="233"/>
    </location>
</feature>
<evidence type="ECO:0000256" key="2">
    <source>
        <dbReference type="SAM" id="SignalP"/>
    </source>
</evidence>
<dbReference type="PANTHER" id="PTHR43037:SF1">
    <property type="entry name" value="BLL1128 PROTEIN"/>
    <property type="match status" value="1"/>
</dbReference>
<organism evidence="4 5">
    <name type="scientific">Aeoliella straminimaris</name>
    <dbReference type="NCBI Taxonomy" id="2954799"/>
    <lineage>
        <taxon>Bacteria</taxon>
        <taxon>Pseudomonadati</taxon>
        <taxon>Planctomycetota</taxon>
        <taxon>Planctomycetia</taxon>
        <taxon>Pirellulales</taxon>
        <taxon>Lacipirellulaceae</taxon>
        <taxon>Aeoliella</taxon>
    </lineage>
</organism>
<feature type="chain" id="PRO_5040922947" evidence="2">
    <location>
        <begin position="21"/>
        <end position="256"/>
    </location>
</feature>